<evidence type="ECO:0000313" key="5">
    <source>
        <dbReference type="EMBL" id="HJC71313.1"/>
    </source>
</evidence>
<dbReference type="AlphaFoldDB" id="A0A9D2Q1P6"/>
<dbReference type="InterPro" id="IPR036388">
    <property type="entry name" value="WH-like_DNA-bd_sf"/>
</dbReference>
<keyword evidence="3" id="KW-0804">Transcription</keyword>
<organism evidence="5 6">
    <name type="scientific">Candidatus Ruthenibacterium merdavium</name>
    <dbReference type="NCBI Taxonomy" id="2838752"/>
    <lineage>
        <taxon>Bacteria</taxon>
        <taxon>Bacillati</taxon>
        <taxon>Bacillota</taxon>
        <taxon>Clostridia</taxon>
        <taxon>Eubacteriales</taxon>
        <taxon>Oscillospiraceae</taxon>
        <taxon>Ruthenibacterium</taxon>
    </lineage>
</organism>
<evidence type="ECO:0000259" key="4">
    <source>
        <dbReference type="PROSITE" id="PS50956"/>
    </source>
</evidence>
<reference evidence="5" key="2">
    <citation type="submission" date="2021-04" db="EMBL/GenBank/DDBJ databases">
        <authorList>
            <person name="Gilroy R."/>
        </authorList>
    </citation>
    <scope>NUCLEOTIDE SEQUENCE</scope>
    <source>
        <strain evidence="5">5933</strain>
    </source>
</reference>
<dbReference type="InterPro" id="IPR019888">
    <property type="entry name" value="Tscrpt_reg_AsnC-like"/>
</dbReference>
<dbReference type="InterPro" id="IPR019887">
    <property type="entry name" value="Tscrpt_reg_AsnC/Lrp_C"/>
</dbReference>
<dbReference type="InterPro" id="IPR036390">
    <property type="entry name" value="WH_DNA-bd_sf"/>
</dbReference>
<dbReference type="GO" id="GO:0043200">
    <property type="term" value="P:response to amino acid"/>
    <property type="evidence" value="ECO:0007669"/>
    <property type="project" value="TreeGrafter"/>
</dbReference>
<dbReference type="PRINTS" id="PR00033">
    <property type="entry name" value="HTHASNC"/>
</dbReference>
<dbReference type="PANTHER" id="PTHR30154:SF53">
    <property type="entry name" value="HTH-TYPE TRANSCRIPTIONAL REGULATOR LRPC"/>
    <property type="match status" value="1"/>
</dbReference>
<dbReference type="Pfam" id="PF13412">
    <property type="entry name" value="HTH_24"/>
    <property type="match status" value="1"/>
</dbReference>
<reference evidence="5" key="1">
    <citation type="journal article" date="2021" name="PeerJ">
        <title>Extensive microbial diversity within the chicken gut microbiome revealed by metagenomics and culture.</title>
        <authorList>
            <person name="Gilroy R."/>
            <person name="Ravi A."/>
            <person name="Getino M."/>
            <person name="Pursley I."/>
            <person name="Horton D.L."/>
            <person name="Alikhan N.F."/>
            <person name="Baker D."/>
            <person name="Gharbi K."/>
            <person name="Hall N."/>
            <person name="Watson M."/>
            <person name="Adriaenssens E.M."/>
            <person name="Foster-Nyarko E."/>
            <person name="Jarju S."/>
            <person name="Secka A."/>
            <person name="Antonio M."/>
            <person name="Oren A."/>
            <person name="Chaudhuri R.R."/>
            <person name="La Ragione R."/>
            <person name="Hildebrand F."/>
            <person name="Pallen M.J."/>
        </authorList>
    </citation>
    <scope>NUCLEOTIDE SEQUENCE</scope>
    <source>
        <strain evidence="5">5933</strain>
    </source>
</reference>
<dbReference type="PROSITE" id="PS50956">
    <property type="entry name" value="HTH_ASNC_2"/>
    <property type="match status" value="1"/>
</dbReference>
<feature type="domain" description="HTH asnC-type" evidence="4">
    <location>
        <begin position="1"/>
        <end position="53"/>
    </location>
</feature>
<dbReference type="InterPro" id="IPR011991">
    <property type="entry name" value="ArsR-like_HTH"/>
</dbReference>
<dbReference type="Pfam" id="PF01037">
    <property type="entry name" value="AsnC_trans_reg"/>
    <property type="match status" value="1"/>
</dbReference>
<evidence type="ECO:0000313" key="6">
    <source>
        <dbReference type="Proteomes" id="UP000823918"/>
    </source>
</evidence>
<sequence length="143" mass="15742">MDDIDKRILNLLAQNARMTVKDIAQKVALTSPAVSERIRRMEREDIIAGYTVVYGDKVTEHQIEALISVSVAPSDHEEFLMLADHQPGVARCYHVTGSYSFILCVACSGIAELESLINRFQKFGATSSQIILSTSVDRSAGIL</sequence>
<evidence type="ECO:0000256" key="3">
    <source>
        <dbReference type="ARBA" id="ARBA00023163"/>
    </source>
</evidence>
<dbReference type="SMART" id="SM00344">
    <property type="entry name" value="HTH_ASNC"/>
    <property type="match status" value="1"/>
</dbReference>
<dbReference type="SUPFAM" id="SSF46785">
    <property type="entry name" value="Winged helix' DNA-binding domain"/>
    <property type="match status" value="1"/>
</dbReference>
<dbReference type="CDD" id="cd00090">
    <property type="entry name" value="HTH_ARSR"/>
    <property type="match status" value="1"/>
</dbReference>
<dbReference type="SUPFAM" id="SSF54909">
    <property type="entry name" value="Dimeric alpha+beta barrel"/>
    <property type="match status" value="1"/>
</dbReference>
<dbReference type="Gene3D" id="3.30.70.920">
    <property type="match status" value="1"/>
</dbReference>
<accession>A0A9D2Q1P6</accession>
<name>A0A9D2Q1P6_9FIRM</name>
<evidence type="ECO:0000256" key="2">
    <source>
        <dbReference type="ARBA" id="ARBA00023125"/>
    </source>
</evidence>
<dbReference type="EMBL" id="DWWA01000007">
    <property type="protein sequence ID" value="HJC71313.1"/>
    <property type="molecule type" value="Genomic_DNA"/>
</dbReference>
<keyword evidence="1" id="KW-0805">Transcription regulation</keyword>
<dbReference type="InterPro" id="IPR000485">
    <property type="entry name" value="AsnC-type_HTH_dom"/>
</dbReference>
<protein>
    <submittedName>
        <fullName evidence="5">Lrp/AsnC family transcriptional regulator</fullName>
    </submittedName>
</protein>
<evidence type="ECO:0000256" key="1">
    <source>
        <dbReference type="ARBA" id="ARBA00023015"/>
    </source>
</evidence>
<dbReference type="Proteomes" id="UP000823918">
    <property type="component" value="Unassembled WGS sequence"/>
</dbReference>
<keyword evidence="2" id="KW-0238">DNA-binding</keyword>
<dbReference type="PANTHER" id="PTHR30154">
    <property type="entry name" value="LEUCINE-RESPONSIVE REGULATORY PROTEIN"/>
    <property type="match status" value="1"/>
</dbReference>
<gene>
    <name evidence="5" type="ORF">H9698_00770</name>
</gene>
<dbReference type="InterPro" id="IPR011008">
    <property type="entry name" value="Dimeric_a/b-barrel"/>
</dbReference>
<dbReference type="Gene3D" id="1.10.10.10">
    <property type="entry name" value="Winged helix-like DNA-binding domain superfamily/Winged helix DNA-binding domain"/>
    <property type="match status" value="1"/>
</dbReference>
<dbReference type="GO" id="GO:0005829">
    <property type="term" value="C:cytosol"/>
    <property type="evidence" value="ECO:0007669"/>
    <property type="project" value="TreeGrafter"/>
</dbReference>
<dbReference type="GO" id="GO:0043565">
    <property type="term" value="F:sequence-specific DNA binding"/>
    <property type="evidence" value="ECO:0007669"/>
    <property type="project" value="InterPro"/>
</dbReference>
<proteinExistence type="predicted"/>
<comment type="caution">
    <text evidence="5">The sequence shown here is derived from an EMBL/GenBank/DDBJ whole genome shotgun (WGS) entry which is preliminary data.</text>
</comment>